<feature type="transmembrane region" description="Helical" evidence="1">
    <location>
        <begin position="390"/>
        <end position="412"/>
    </location>
</feature>
<feature type="transmembrane region" description="Helical" evidence="1">
    <location>
        <begin position="100"/>
        <end position="123"/>
    </location>
</feature>
<evidence type="ECO:0000313" key="2">
    <source>
        <dbReference type="EMBL" id="SHF68459.1"/>
    </source>
</evidence>
<reference evidence="3" key="1">
    <citation type="submission" date="2016-11" db="EMBL/GenBank/DDBJ databases">
        <authorList>
            <person name="Varghese N."/>
            <person name="Submissions S."/>
        </authorList>
    </citation>
    <scope>NUCLEOTIDE SEQUENCE [LARGE SCALE GENOMIC DNA]</scope>
    <source>
        <strain evidence="3">DSM 26910</strain>
    </source>
</reference>
<feature type="transmembrane region" description="Helical" evidence="1">
    <location>
        <begin position="39"/>
        <end position="59"/>
    </location>
</feature>
<dbReference type="PANTHER" id="PTHR30282">
    <property type="entry name" value="P-AMINOBENZOYL GLUTAMATE TRANSPORTER"/>
    <property type="match status" value="1"/>
</dbReference>
<feature type="transmembrane region" description="Helical" evidence="1">
    <location>
        <begin position="311"/>
        <end position="332"/>
    </location>
</feature>
<dbReference type="GO" id="GO:0015558">
    <property type="term" value="F:secondary active p-aminobenzoyl-glutamate transmembrane transporter activity"/>
    <property type="evidence" value="ECO:0007669"/>
    <property type="project" value="InterPro"/>
</dbReference>
<dbReference type="Proteomes" id="UP000184164">
    <property type="component" value="Unassembled WGS sequence"/>
</dbReference>
<feature type="transmembrane region" description="Helical" evidence="1">
    <location>
        <begin position="419"/>
        <end position="437"/>
    </location>
</feature>
<feature type="transmembrane region" description="Helical" evidence="1">
    <location>
        <begin position="452"/>
        <end position="470"/>
    </location>
</feature>
<dbReference type="AlphaFoldDB" id="A0A1M5DN78"/>
<keyword evidence="1" id="KW-0812">Transmembrane</keyword>
<feature type="transmembrane region" description="Helical" evidence="1">
    <location>
        <begin position="353"/>
        <end position="370"/>
    </location>
</feature>
<feature type="transmembrane region" description="Helical" evidence="1">
    <location>
        <begin position="135"/>
        <end position="168"/>
    </location>
</feature>
<dbReference type="PANTHER" id="PTHR30282:SF0">
    <property type="entry name" value="P-AMINOBENZOYL-GLUTAMATE TRANSPORT PROTEIN"/>
    <property type="match status" value="1"/>
</dbReference>
<evidence type="ECO:0000313" key="3">
    <source>
        <dbReference type="Proteomes" id="UP000184164"/>
    </source>
</evidence>
<protein>
    <submittedName>
        <fullName evidence="2">Aminobenzoyl-glutamate transport protein</fullName>
    </submittedName>
</protein>
<organism evidence="2 3">
    <name type="scientific">Mariniphaga anaerophila</name>
    <dbReference type="NCBI Taxonomy" id="1484053"/>
    <lineage>
        <taxon>Bacteria</taxon>
        <taxon>Pseudomonadati</taxon>
        <taxon>Bacteroidota</taxon>
        <taxon>Bacteroidia</taxon>
        <taxon>Marinilabiliales</taxon>
        <taxon>Prolixibacteraceae</taxon>
        <taxon>Mariniphaga</taxon>
    </lineage>
</organism>
<feature type="transmembrane region" description="Helical" evidence="1">
    <location>
        <begin position="274"/>
        <end position="291"/>
    </location>
</feature>
<dbReference type="Pfam" id="PF03806">
    <property type="entry name" value="ABG_transport"/>
    <property type="match status" value="1"/>
</dbReference>
<dbReference type="GO" id="GO:1902604">
    <property type="term" value="P:p-aminobenzoyl-glutamate transmembrane transport"/>
    <property type="evidence" value="ECO:0007669"/>
    <property type="project" value="InterPro"/>
</dbReference>
<proteinExistence type="predicted"/>
<name>A0A1M5DN78_9BACT</name>
<accession>A0A1M5DN78</accession>
<dbReference type="EMBL" id="FQUM01000007">
    <property type="protein sequence ID" value="SHF68459.1"/>
    <property type="molecule type" value="Genomic_DNA"/>
</dbReference>
<keyword evidence="1" id="KW-1133">Transmembrane helix</keyword>
<dbReference type="RefSeq" id="WP_083570802.1">
    <property type="nucleotide sequence ID" value="NZ_FQUM01000007.1"/>
</dbReference>
<sequence>MKKNNANHSPENNKKNKRSSFLRMLDYVEVVGNKLPHPATLFAGLALLVVLISWLAHIAGTTAQHPVDGHSIYAKSLVSGEGLRWMYENILHNFLKFPPLGYVLVVMIGIGAAEGSGLFNTMIRALVLGAPKRMITAAIVLAGVISGLAVEAGYVILIPLGAMIFHALGRHPMAGLAAAFTGVSGGFGANFFIGSIDPILAGISESAAQMIIPDIVVNPAVNYYFMIASSFVVLITGTWVTEKIVEPRLGPYNGTAERMPIEQLTRKEKKGLRNAGWALLVTLILLALSVIPENGLLRDPESGSVLHSPFFRAIIIGILLMFFFPALAYGITVGTVRNDKDVAHHIGKSMSTMGGYIVLVFFAAQFVYFFNYSNLGIIFAIKGANTLQSVGLTGIPLIVGFVILSAFINMFMGSASAKWAIMAPVFIPMLMLIDPPYHPGLTQAAFRIGDSLTNLITPMMSYFALIVTFAEKYDKRYGIGTIISTMLPYTLIMGVVWIALLVVWMLLGIPLGPDGPLFIK</sequence>
<keyword evidence="3" id="KW-1185">Reference proteome</keyword>
<dbReference type="InterPro" id="IPR004697">
    <property type="entry name" value="AbgT"/>
</dbReference>
<gene>
    <name evidence="2" type="ORF">SAMN05444274_107178</name>
</gene>
<feature type="transmembrane region" description="Helical" evidence="1">
    <location>
        <begin position="482"/>
        <end position="507"/>
    </location>
</feature>
<evidence type="ECO:0000256" key="1">
    <source>
        <dbReference type="SAM" id="Phobius"/>
    </source>
</evidence>
<keyword evidence="1" id="KW-0472">Membrane</keyword>